<feature type="region of interest" description="Disordered" evidence="2">
    <location>
        <begin position="523"/>
        <end position="545"/>
    </location>
</feature>
<reference evidence="5 6" key="1">
    <citation type="journal article" date="2015" name="Stand. Genomic Sci.">
        <title>Genomic Encyclopedia of Bacterial and Archaeal Type Strains, Phase III: the genomes of soil and plant-associated and newly described type strains.</title>
        <authorList>
            <person name="Whitman W.B."/>
            <person name="Woyke T."/>
            <person name="Klenk H.P."/>
            <person name="Zhou Y."/>
            <person name="Lilburn T.G."/>
            <person name="Beck B.J."/>
            <person name="De Vos P."/>
            <person name="Vandamme P."/>
            <person name="Eisen J.A."/>
            <person name="Garrity G."/>
            <person name="Hugenholtz P."/>
            <person name="Kyrpides N.C."/>
        </authorList>
    </citation>
    <scope>NUCLEOTIDE SEQUENCE [LARGE SCALE GENOMIC DNA]</scope>
    <source>
        <strain evidence="5 6">CGMCC 1.10822</strain>
    </source>
</reference>
<keyword evidence="3" id="KW-0732">Signal</keyword>
<name>A0A562RM41_9BURK</name>
<gene>
    <name evidence="5" type="ORF">IP91_00589</name>
</gene>
<dbReference type="InterPro" id="IPR036514">
    <property type="entry name" value="SGNH_hydro_sf"/>
</dbReference>
<feature type="signal peptide" evidence="3">
    <location>
        <begin position="1"/>
        <end position="24"/>
    </location>
</feature>
<dbReference type="GO" id="GO:0005975">
    <property type="term" value="P:carbohydrate metabolic process"/>
    <property type="evidence" value="ECO:0007669"/>
    <property type="project" value="TreeGrafter"/>
</dbReference>
<feature type="chain" id="PRO_5022151945" evidence="3">
    <location>
        <begin position="25"/>
        <end position="545"/>
    </location>
</feature>
<dbReference type="AlphaFoldDB" id="A0A562RM41"/>
<organism evidence="5 6">
    <name type="scientific">Pseudoduganella lurida</name>
    <dbReference type="NCBI Taxonomy" id="1036180"/>
    <lineage>
        <taxon>Bacteria</taxon>
        <taxon>Pseudomonadati</taxon>
        <taxon>Pseudomonadota</taxon>
        <taxon>Betaproteobacteria</taxon>
        <taxon>Burkholderiales</taxon>
        <taxon>Oxalobacteraceae</taxon>
        <taxon>Telluria group</taxon>
        <taxon>Pseudoduganella</taxon>
    </lineage>
</organism>
<sequence>MRLPPALKLFPLAASLLAALPALAAVRLPAVLSEHMVLQRGAATPVWGWAEPGETVEVRYGEASAGGVAGGSTAAGSAAAGSRAAGSATASSAVAAGTAARNAAAGNAAAGNAAARNAAAGNAAAGSVTTQTRAGADGRWRTVLDLRDAPRAGTLEVRGATNTVTAGDVLLGDVWLASGQSNMQKPLGERKGERPTFDAPAEIAAAEAPDLRLFKVQRGKASAPQEDVAGQWVRCSPESIESSQFSAVGYFFGRRLQRELGVPLGLIDSSVGGTRIELWTPASALSQAGRAEMDSSALYNAMVAGLAPFALKGMLWYQGESNVLVTDDGATYTAKMAALVGAWRTAFGTQFPRQLPFYYVQIAPHLYHVLRHHQVLDAEAVPRLQEAQSAALRIPGTGMVVTTDLVDDLTDLHPRDKKSVGYRLANLALNETYGRKDIEAYGPVYRSLQVRDGRAVVTFDHGAGLFSANGKALTWFDVAGADGKWHPAGAVVERDRVIVTSPKVPRPKKVRFAWDEAAQPNLVNGAGLPARPFRSDHPLPPQARR</sequence>
<evidence type="ECO:0000256" key="2">
    <source>
        <dbReference type="SAM" id="MobiDB-lite"/>
    </source>
</evidence>
<dbReference type="Proteomes" id="UP000318431">
    <property type="component" value="Unassembled WGS sequence"/>
</dbReference>
<feature type="domain" description="Sialate O-acetylesterase" evidence="4">
    <location>
        <begin position="173"/>
        <end position="428"/>
    </location>
</feature>
<keyword evidence="1" id="KW-0378">Hydrolase</keyword>
<evidence type="ECO:0000256" key="3">
    <source>
        <dbReference type="SAM" id="SignalP"/>
    </source>
</evidence>
<protein>
    <submittedName>
        <fullName evidence="5">Sialate O-acetylesterase</fullName>
    </submittedName>
</protein>
<dbReference type="SUPFAM" id="SSF52266">
    <property type="entry name" value="SGNH hydrolase"/>
    <property type="match status" value="1"/>
</dbReference>
<evidence type="ECO:0000313" key="5">
    <source>
        <dbReference type="EMBL" id="TWI69520.1"/>
    </source>
</evidence>
<dbReference type="GO" id="GO:0001681">
    <property type="term" value="F:sialate O-acetylesterase activity"/>
    <property type="evidence" value="ECO:0007669"/>
    <property type="project" value="InterPro"/>
</dbReference>
<dbReference type="PANTHER" id="PTHR22901:SF0">
    <property type="entry name" value="SIALATE O-ACETYLESTERASE"/>
    <property type="match status" value="1"/>
</dbReference>
<dbReference type="Pfam" id="PF03629">
    <property type="entry name" value="SASA"/>
    <property type="match status" value="1"/>
</dbReference>
<evidence type="ECO:0000259" key="4">
    <source>
        <dbReference type="Pfam" id="PF03629"/>
    </source>
</evidence>
<evidence type="ECO:0000256" key="1">
    <source>
        <dbReference type="ARBA" id="ARBA00022801"/>
    </source>
</evidence>
<comment type="caution">
    <text evidence="5">The sequence shown here is derived from an EMBL/GenBank/DDBJ whole genome shotgun (WGS) entry which is preliminary data.</text>
</comment>
<dbReference type="Gene3D" id="3.40.50.1110">
    <property type="entry name" value="SGNH hydrolase"/>
    <property type="match status" value="1"/>
</dbReference>
<keyword evidence="6" id="KW-1185">Reference proteome</keyword>
<dbReference type="InterPro" id="IPR039329">
    <property type="entry name" value="SIAE"/>
</dbReference>
<dbReference type="RefSeq" id="WP_229473788.1">
    <property type="nucleotide sequence ID" value="NZ_VLLB01000001.1"/>
</dbReference>
<dbReference type="InterPro" id="IPR005181">
    <property type="entry name" value="SASA"/>
</dbReference>
<dbReference type="EMBL" id="VLLB01000001">
    <property type="protein sequence ID" value="TWI69520.1"/>
    <property type="molecule type" value="Genomic_DNA"/>
</dbReference>
<dbReference type="PANTHER" id="PTHR22901">
    <property type="entry name" value="SIALATE O-ACETYLESTERASE"/>
    <property type="match status" value="1"/>
</dbReference>
<accession>A0A562RM41</accession>
<proteinExistence type="predicted"/>
<evidence type="ECO:0000313" key="6">
    <source>
        <dbReference type="Proteomes" id="UP000318431"/>
    </source>
</evidence>